<accession>A0ABR4NGQ0</accession>
<dbReference type="InterPro" id="IPR011013">
    <property type="entry name" value="Gal_mutarotase_sf_dom"/>
</dbReference>
<protein>
    <recommendedName>
        <fullName evidence="6">Aldose 1-epimerase</fullName>
    </recommendedName>
</protein>
<dbReference type="Proteomes" id="UP001527925">
    <property type="component" value="Unassembled WGS sequence"/>
</dbReference>
<dbReference type="PANTHER" id="PTHR10091">
    <property type="entry name" value="ALDOSE-1-EPIMERASE"/>
    <property type="match status" value="1"/>
</dbReference>
<evidence type="ECO:0000256" key="1">
    <source>
        <dbReference type="ARBA" id="ARBA00006206"/>
    </source>
</evidence>
<keyword evidence="3" id="KW-0119">Carbohydrate metabolism</keyword>
<dbReference type="Pfam" id="PF01263">
    <property type="entry name" value="Aldose_epim"/>
    <property type="match status" value="1"/>
</dbReference>
<dbReference type="CDD" id="cd09019">
    <property type="entry name" value="galactose_mutarotase_like"/>
    <property type="match status" value="1"/>
</dbReference>
<dbReference type="Gene3D" id="2.70.98.10">
    <property type="match status" value="1"/>
</dbReference>
<reference evidence="4 5" key="1">
    <citation type="submission" date="2023-09" db="EMBL/GenBank/DDBJ databases">
        <title>Pangenome analysis of Batrachochytrium dendrobatidis and related Chytrids.</title>
        <authorList>
            <person name="Yacoub M.N."/>
            <person name="Stajich J.E."/>
            <person name="James T.Y."/>
        </authorList>
    </citation>
    <scope>NUCLEOTIDE SEQUENCE [LARGE SCALE GENOMIC DNA]</scope>
    <source>
        <strain evidence="4 5">JEL0888</strain>
    </source>
</reference>
<keyword evidence="5" id="KW-1185">Reference proteome</keyword>
<name>A0ABR4NGQ0_9FUNG</name>
<evidence type="ECO:0000313" key="4">
    <source>
        <dbReference type="EMBL" id="KAL2918712.1"/>
    </source>
</evidence>
<dbReference type="EMBL" id="JADGIZ020000005">
    <property type="protein sequence ID" value="KAL2918712.1"/>
    <property type="molecule type" value="Genomic_DNA"/>
</dbReference>
<keyword evidence="2" id="KW-0413">Isomerase</keyword>
<gene>
    <name evidence="4" type="ORF">HK105_201546</name>
</gene>
<proteinExistence type="inferred from homology"/>
<dbReference type="InterPro" id="IPR047215">
    <property type="entry name" value="Galactose_mutarotase-like"/>
</dbReference>
<dbReference type="InterPro" id="IPR008183">
    <property type="entry name" value="Aldose_1/G6P_1-epimerase"/>
</dbReference>
<dbReference type="PANTHER" id="PTHR10091:SF0">
    <property type="entry name" value="GALACTOSE MUTAROTASE"/>
    <property type="match status" value="1"/>
</dbReference>
<sequence>MPVHATKHTDGSRTITSFELVNEDGTLSARVMELGATLTHFVATTAAGAKTDIVLGFDDPFEYERVGRNQNPYFGCVVGRSCNRTALGKFALGGKQFELATNNGPNALHGGLEGFDKRVWAGEVVSQSPPTVVMRLESPDGDQGYPGTVDVAATFSLAGGDLAITLEATLRAGTAPQTLVNLTVHPYFNLDGVSTVHDHLVEMPGVAAFLELSPTQIPTGRVIESRQSHPATETLAAGALSFPAGAPKSIASSLAGVNEFRGIDHFFVRSPGAAALQRGTEPPADWAAAPLATVSSPHSGLALTLFSDAPGFQVYTANWLDGSLAAKTSTQPAGAVYGAYSAFCLEPSAPPDSINNSEWAHLVTLDAGKTWRQHLVFRVSRV</sequence>
<evidence type="ECO:0000313" key="5">
    <source>
        <dbReference type="Proteomes" id="UP001527925"/>
    </source>
</evidence>
<comment type="caution">
    <text evidence="4">The sequence shown here is derived from an EMBL/GenBank/DDBJ whole genome shotgun (WGS) entry which is preliminary data.</text>
</comment>
<comment type="similarity">
    <text evidence="1">Belongs to the aldose epimerase family.</text>
</comment>
<evidence type="ECO:0008006" key="6">
    <source>
        <dbReference type="Google" id="ProtNLM"/>
    </source>
</evidence>
<evidence type="ECO:0000256" key="3">
    <source>
        <dbReference type="ARBA" id="ARBA00023277"/>
    </source>
</evidence>
<dbReference type="InterPro" id="IPR014718">
    <property type="entry name" value="GH-type_carb-bd"/>
</dbReference>
<dbReference type="SUPFAM" id="SSF74650">
    <property type="entry name" value="Galactose mutarotase-like"/>
    <property type="match status" value="1"/>
</dbReference>
<evidence type="ECO:0000256" key="2">
    <source>
        <dbReference type="ARBA" id="ARBA00023235"/>
    </source>
</evidence>
<organism evidence="4 5">
    <name type="scientific">Polyrhizophydium stewartii</name>
    <dbReference type="NCBI Taxonomy" id="2732419"/>
    <lineage>
        <taxon>Eukaryota</taxon>
        <taxon>Fungi</taxon>
        <taxon>Fungi incertae sedis</taxon>
        <taxon>Chytridiomycota</taxon>
        <taxon>Chytridiomycota incertae sedis</taxon>
        <taxon>Chytridiomycetes</taxon>
        <taxon>Rhizophydiales</taxon>
        <taxon>Rhizophydiales incertae sedis</taxon>
        <taxon>Polyrhizophydium</taxon>
    </lineage>
</organism>